<dbReference type="FunFam" id="3.30.70.270:FF:000001">
    <property type="entry name" value="Diguanylate cyclase domain protein"/>
    <property type="match status" value="1"/>
</dbReference>
<dbReference type="SUPFAM" id="SSF55073">
    <property type="entry name" value="Nucleotide cyclase"/>
    <property type="match status" value="1"/>
</dbReference>
<proteinExistence type="predicted"/>
<dbReference type="InterPro" id="IPR029787">
    <property type="entry name" value="Nucleotide_cyclase"/>
</dbReference>
<gene>
    <name evidence="5" type="ORF">B1991_00900</name>
</gene>
<dbReference type="GO" id="GO:1902201">
    <property type="term" value="P:negative regulation of bacterial-type flagellum-dependent cell motility"/>
    <property type="evidence" value="ECO:0007669"/>
    <property type="project" value="TreeGrafter"/>
</dbReference>
<dbReference type="InterPro" id="IPR043128">
    <property type="entry name" value="Rev_trsase/Diguanyl_cyclase"/>
</dbReference>
<comment type="cofactor">
    <cofactor evidence="1">
        <name>Mg(2+)</name>
        <dbReference type="ChEBI" id="CHEBI:18420"/>
    </cofactor>
</comment>
<accession>A0A4S3KM92</accession>
<dbReference type="PANTHER" id="PTHR45138">
    <property type="entry name" value="REGULATORY COMPONENTS OF SENSORY TRANSDUCTION SYSTEM"/>
    <property type="match status" value="1"/>
</dbReference>
<dbReference type="Gene3D" id="1.25.40.10">
    <property type="entry name" value="Tetratricopeptide repeat domain"/>
    <property type="match status" value="2"/>
</dbReference>
<dbReference type="OrthoDB" id="9803824at2"/>
<comment type="caution">
    <text evidence="5">The sequence shown here is derived from an EMBL/GenBank/DDBJ whole genome shotgun (WGS) entry which is preliminary data.</text>
</comment>
<dbReference type="GO" id="GO:0052621">
    <property type="term" value="F:diguanylate cyclase activity"/>
    <property type="evidence" value="ECO:0007669"/>
    <property type="project" value="UniProtKB-EC"/>
</dbReference>
<dbReference type="PANTHER" id="PTHR45138:SF24">
    <property type="entry name" value="DIGUANYLATE CYCLASE DGCC-RELATED"/>
    <property type="match status" value="1"/>
</dbReference>
<dbReference type="AlphaFoldDB" id="A0A4S3KM92"/>
<evidence type="ECO:0000256" key="1">
    <source>
        <dbReference type="ARBA" id="ARBA00001946"/>
    </source>
</evidence>
<keyword evidence="3" id="KW-0472">Membrane</keyword>
<evidence type="ECO:0000256" key="3">
    <source>
        <dbReference type="SAM" id="Phobius"/>
    </source>
</evidence>
<feature type="transmembrane region" description="Helical" evidence="3">
    <location>
        <begin position="390"/>
        <end position="409"/>
    </location>
</feature>
<keyword evidence="6" id="KW-1185">Reference proteome</keyword>
<evidence type="ECO:0000313" key="5">
    <source>
        <dbReference type="EMBL" id="THD10017.1"/>
    </source>
</evidence>
<feature type="domain" description="GGDEF" evidence="4">
    <location>
        <begin position="450"/>
        <end position="583"/>
    </location>
</feature>
<dbReference type="GO" id="GO:0005886">
    <property type="term" value="C:plasma membrane"/>
    <property type="evidence" value="ECO:0007669"/>
    <property type="project" value="TreeGrafter"/>
</dbReference>
<dbReference type="Proteomes" id="UP000306317">
    <property type="component" value="Unassembled WGS sequence"/>
</dbReference>
<organism evidence="5 6">
    <name type="scientific">Rhodanobacter lindaniclasticus</name>
    <dbReference type="NCBI Taxonomy" id="75310"/>
    <lineage>
        <taxon>Bacteria</taxon>
        <taxon>Pseudomonadati</taxon>
        <taxon>Pseudomonadota</taxon>
        <taxon>Gammaproteobacteria</taxon>
        <taxon>Lysobacterales</taxon>
        <taxon>Rhodanobacteraceae</taxon>
        <taxon>Rhodanobacter</taxon>
    </lineage>
</organism>
<dbReference type="RefSeq" id="WP_136256820.1">
    <property type="nucleotide sequence ID" value="NZ_MWIO01000003.1"/>
</dbReference>
<dbReference type="Gene3D" id="3.30.70.270">
    <property type="match status" value="1"/>
</dbReference>
<dbReference type="PROSITE" id="PS51257">
    <property type="entry name" value="PROKAR_LIPOPROTEIN"/>
    <property type="match status" value="1"/>
</dbReference>
<keyword evidence="3" id="KW-0812">Transmembrane</keyword>
<evidence type="ECO:0000259" key="4">
    <source>
        <dbReference type="PROSITE" id="PS50887"/>
    </source>
</evidence>
<dbReference type="GO" id="GO:0043709">
    <property type="term" value="P:cell adhesion involved in single-species biofilm formation"/>
    <property type="evidence" value="ECO:0007669"/>
    <property type="project" value="TreeGrafter"/>
</dbReference>
<dbReference type="InterPro" id="IPR050469">
    <property type="entry name" value="Diguanylate_Cyclase"/>
</dbReference>
<dbReference type="InterPro" id="IPR000160">
    <property type="entry name" value="GGDEF_dom"/>
</dbReference>
<evidence type="ECO:0000313" key="6">
    <source>
        <dbReference type="Proteomes" id="UP000306317"/>
    </source>
</evidence>
<reference evidence="5 6" key="1">
    <citation type="submission" date="2017-02" db="EMBL/GenBank/DDBJ databases">
        <title>Whole genome sequencing of Rhodanobacter lindaniclasticus DSM 17932.</title>
        <authorList>
            <person name="Kumar S."/>
            <person name="Patil P."/>
            <person name="Patil P.B."/>
        </authorList>
    </citation>
    <scope>NUCLEOTIDE SEQUENCE [LARGE SCALE GENOMIC DNA]</scope>
    <source>
        <strain evidence="5 6">DSM 17932</strain>
    </source>
</reference>
<sequence length="591" mass="65025">MVYRGSGVLVFLAGCALSFRLFAGVSPEVTGGTAEVLLKQADGIKTSNQGEFTALLRRLGDGSLELSQEQRLYLEYLEAWQVAYRGDYKTAITLLDRVMAQSGDPTLRVRAGFTAVNILGIASRYEEAFAQLDPLVDQLPQVADKETRLTGLSVAAQFYSEAGQYDLATDYANKLLSENPVGQGACRGRYFKLEALFKSGQLRSVGEQFRDGVEVCAKAAEPIFGNLIRSYAAKAELDQGKPDNAIKLLRQGYAEVKETHYPPLIALFDATFAQAFWKVGDQTSARRFAQSAIDSGIKNEYTEPLVTAYRLLYELDKQRGDLASALAWHEKYMAANKGYLNTVSAKALAYQTVAQQVLTTKMQVDTLAEQNKILQLQQALGKKAMEASRLWIILLVLLLGFIGFVAYRIKRSQLKFMKLARRDGLTGIFNRQHFVSEAERLLQYCCKSNRDACLVLLDLDHFKLVNDTHGHAVGDRVLRRAVAACQAHLRSTDLFGRLGGEEFGMLLPECSPDQVLARVEQMRLAIAAVSIGEGGAIVTVSASFGVASAAASGYELRQLMTDADDALYEAKREGRNRVNLSTSRGAQLSLV</sequence>
<dbReference type="PROSITE" id="PS50887">
    <property type="entry name" value="GGDEF"/>
    <property type="match status" value="1"/>
</dbReference>
<dbReference type="SMART" id="SM00267">
    <property type="entry name" value="GGDEF"/>
    <property type="match status" value="1"/>
</dbReference>
<evidence type="ECO:0000256" key="2">
    <source>
        <dbReference type="ARBA" id="ARBA00012528"/>
    </source>
</evidence>
<dbReference type="EMBL" id="MWIO01000003">
    <property type="protein sequence ID" value="THD10017.1"/>
    <property type="molecule type" value="Genomic_DNA"/>
</dbReference>
<dbReference type="Pfam" id="PF00990">
    <property type="entry name" value="GGDEF"/>
    <property type="match status" value="1"/>
</dbReference>
<protein>
    <recommendedName>
        <fullName evidence="2">diguanylate cyclase</fullName>
        <ecNumber evidence="2">2.7.7.65</ecNumber>
    </recommendedName>
</protein>
<dbReference type="CDD" id="cd01949">
    <property type="entry name" value="GGDEF"/>
    <property type="match status" value="1"/>
</dbReference>
<name>A0A4S3KM92_9GAMM</name>
<dbReference type="InterPro" id="IPR011990">
    <property type="entry name" value="TPR-like_helical_dom_sf"/>
</dbReference>
<dbReference type="NCBIfam" id="TIGR00254">
    <property type="entry name" value="GGDEF"/>
    <property type="match status" value="1"/>
</dbReference>
<dbReference type="SUPFAM" id="SSF48452">
    <property type="entry name" value="TPR-like"/>
    <property type="match status" value="1"/>
</dbReference>
<dbReference type="EC" id="2.7.7.65" evidence="2"/>
<keyword evidence="3" id="KW-1133">Transmembrane helix</keyword>